<reference evidence="4 5" key="1">
    <citation type="submission" date="2015-03" db="EMBL/GenBank/DDBJ databases">
        <authorList>
            <person name="Hassan Y.I."/>
            <person name="Lepp D."/>
            <person name="Zhou T."/>
        </authorList>
    </citation>
    <scope>NUCLEOTIDE SEQUENCE [LARGE SCALE GENOMIC DNA]</scope>
    <source>
        <strain evidence="4 5">GH2-10</strain>
    </source>
</reference>
<dbReference type="Pfam" id="PF00072">
    <property type="entry name" value="Response_reg"/>
    <property type="match status" value="1"/>
</dbReference>
<gene>
    <name evidence="4" type="ORF">VW35_16015</name>
</gene>
<keyword evidence="1 2" id="KW-0597">Phosphoprotein</keyword>
<proteinExistence type="predicted"/>
<dbReference type="PROSITE" id="PS50110">
    <property type="entry name" value="RESPONSE_REGULATORY"/>
    <property type="match status" value="1"/>
</dbReference>
<name>A0A0F5L3R2_9HYPH</name>
<dbReference type="SMART" id="SM00448">
    <property type="entry name" value="REC"/>
    <property type="match status" value="1"/>
</dbReference>
<protein>
    <recommendedName>
        <fullName evidence="3">Response regulatory domain-containing protein</fullName>
    </recommendedName>
</protein>
<accession>A0A0F5L3R2</accession>
<dbReference type="InterPro" id="IPR050595">
    <property type="entry name" value="Bact_response_regulator"/>
</dbReference>
<dbReference type="PATRIC" id="fig|361041.3.peg.2599"/>
<dbReference type="InterPro" id="IPR001789">
    <property type="entry name" value="Sig_transdc_resp-reg_receiver"/>
</dbReference>
<dbReference type="SUPFAM" id="SSF52172">
    <property type="entry name" value="CheY-like"/>
    <property type="match status" value="1"/>
</dbReference>
<evidence type="ECO:0000313" key="4">
    <source>
        <dbReference type="EMBL" id="KKB77008.1"/>
    </source>
</evidence>
<evidence type="ECO:0000256" key="2">
    <source>
        <dbReference type="PROSITE-ProRule" id="PRU00169"/>
    </source>
</evidence>
<dbReference type="EMBL" id="LAJG01000034">
    <property type="protein sequence ID" value="KKB77008.1"/>
    <property type="molecule type" value="Genomic_DNA"/>
</dbReference>
<evidence type="ECO:0000259" key="3">
    <source>
        <dbReference type="PROSITE" id="PS50110"/>
    </source>
</evidence>
<feature type="modified residue" description="4-aspartylphosphate" evidence="2">
    <location>
        <position position="56"/>
    </location>
</feature>
<dbReference type="PANTHER" id="PTHR44591:SF21">
    <property type="entry name" value="TWO-COMPONENT RESPONSE REGULATOR"/>
    <property type="match status" value="1"/>
</dbReference>
<comment type="caution">
    <text evidence="4">The sequence shown here is derived from an EMBL/GenBank/DDBJ whole genome shotgun (WGS) entry which is preliminary data.</text>
</comment>
<organism evidence="4 5">
    <name type="scientific">Devosia soli</name>
    <dbReference type="NCBI Taxonomy" id="361041"/>
    <lineage>
        <taxon>Bacteria</taxon>
        <taxon>Pseudomonadati</taxon>
        <taxon>Pseudomonadota</taxon>
        <taxon>Alphaproteobacteria</taxon>
        <taxon>Hyphomicrobiales</taxon>
        <taxon>Devosiaceae</taxon>
        <taxon>Devosia</taxon>
    </lineage>
</organism>
<feature type="domain" description="Response regulatory" evidence="3">
    <location>
        <begin position="5"/>
        <end position="120"/>
    </location>
</feature>
<dbReference type="CDD" id="cd00156">
    <property type="entry name" value="REC"/>
    <property type="match status" value="1"/>
</dbReference>
<dbReference type="Proteomes" id="UP000033514">
    <property type="component" value="Unassembled WGS sequence"/>
</dbReference>
<dbReference type="STRING" id="361041.VW35_16015"/>
<keyword evidence="5" id="KW-1185">Reference proteome</keyword>
<dbReference type="InterPro" id="IPR011006">
    <property type="entry name" value="CheY-like_superfamily"/>
</dbReference>
<sequence>MRKPSILIAEDEPLIAILLQDGLEYEGYTATVAKDGDEAIALLEERPESFDLLLTDIRMPGKTNGWSLARHARSLLPNLPVIYMTGDSVQAKTKEGVPKSVMCQKPVSTNALLEIIGHFLNARGGLPNL</sequence>
<dbReference type="GO" id="GO:0000160">
    <property type="term" value="P:phosphorelay signal transduction system"/>
    <property type="evidence" value="ECO:0007669"/>
    <property type="project" value="InterPro"/>
</dbReference>
<dbReference type="AlphaFoldDB" id="A0A0F5L3R2"/>
<dbReference type="PANTHER" id="PTHR44591">
    <property type="entry name" value="STRESS RESPONSE REGULATOR PROTEIN 1"/>
    <property type="match status" value="1"/>
</dbReference>
<evidence type="ECO:0000313" key="5">
    <source>
        <dbReference type="Proteomes" id="UP000033514"/>
    </source>
</evidence>
<dbReference type="Gene3D" id="3.40.50.2300">
    <property type="match status" value="1"/>
</dbReference>
<evidence type="ECO:0000256" key="1">
    <source>
        <dbReference type="ARBA" id="ARBA00022553"/>
    </source>
</evidence>